<evidence type="ECO:0000313" key="3">
    <source>
        <dbReference type="Proteomes" id="UP000676506"/>
    </source>
</evidence>
<evidence type="ECO:0000256" key="1">
    <source>
        <dbReference type="SAM" id="MobiDB-lite"/>
    </source>
</evidence>
<sequence length="74" mass="8515">MPQGTCPECKATVHVDEDADKGDIIECDECGAVLRLVGLDPIELDLESDYEDDDEDDDYDDDYDDEDDERDRYY</sequence>
<reference evidence="2 3" key="1">
    <citation type="submission" date="2021-03" db="EMBL/GenBank/DDBJ databases">
        <title>Genomic and phenotypic characterization of Chloracidobacterium isolates provides evidence for multiple species.</title>
        <authorList>
            <person name="Saini M.K."/>
            <person name="Costas A.M.G."/>
            <person name="Tank M."/>
            <person name="Bryant D.A."/>
        </authorList>
    </citation>
    <scope>NUCLEOTIDE SEQUENCE [LARGE SCALE GENOMIC DNA]</scope>
    <source>
        <strain evidence="2 3">BV2-C</strain>
    </source>
</reference>
<accession>A0ABX8B922</accession>
<evidence type="ECO:0000313" key="2">
    <source>
        <dbReference type="EMBL" id="QUW02556.1"/>
    </source>
</evidence>
<dbReference type="Pfam" id="PF21344">
    <property type="entry name" value="Zn_ribbon_LysW"/>
    <property type="match status" value="1"/>
</dbReference>
<feature type="region of interest" description="Disordered" evidence="1">
    <location>
        <begin position="47"/>
        <end position="74"/>
    </location>
</feature>
<evidence type="ECO:0008006" key="4">
    <source>
        <dbReference type="Google" id="ProtNLM"/>
    </source>
</evidence>
<protein>
    <recommendedName>
        <fullName evidence="4">Transcription initiation factor TFIIIB, Brf1 subunit/Transcription initiation factor TFIIB</fullName>
    </recommendedName>
</protein>
<proteinExistence type="predicted"/>
<dbReference type="RefSeq" id="WP_211428446.1">
    <property type="nucleotide sequence ID" value="NZ_CP072648.1"/>
</dbReference>
<organism evidence="2 3">
    <name type="scientific">Chloracidobacterium validum</name>
    <dbReference type="NCBI Taxonomy" id="2821543"/>
    <lineage>
        <taxon>Bacteria</taxon>
        <taxon>Pseudomonadati</taxon>
        <taxon>Acidobacteriota</taxon>
        <taxon>Terriglobia</taxon>
        <taxon>Terriglobales</taxon>
        <taxon>Acidobacteriaceae</taxon>
        <taxon>Chloracidobacterium</taxon>
    </lineage>
</organism>
<name>A0ABX8B922_9BACT</name>
<dbReference type="Gene3D" id="2.20.28.160">
    <property type="match status" value="1"/>
</dbReference>
<gene>
    <name evidence="2" type="ORF">J8C06_09420</name>
</gene>
<keyword evidence="3" id="KW-1185">Reference proteome</keyword>
<dbReference type="EMBL" id="CP072648">
    <property type="protein sequence ID" value="QUW02556.1"/>
    <property type="molecule type" value="Genomic_DNA"/>
</dbReference>
<dbReference type="InterPro" id="IPR005906">
    <property type="entry name" value="LysW"/>
</dbReference>
<dbReference type="Proteomes" id="UP000676506">
    <property type="component" value="Chromosome 1"/>
</dbReference>